<gene>
    <name evidence="6" type="ORF">SCF082_LOCUS40847</name>
</gene>
<evidence type="ECO:0000313" key="7">
    <source>
        <dbReference type="Proteomes" id="UP001642464"/>
    </source>
</evidence>
<dbReference type="Pfam" id="PF00501">
    <property type="entry name" value="AMP-binding"/>
    <property type="match status" value="1"/>
</dbReference>
<keyword evidence="3" id="KW-0276">Fatty acid metabolism</keyword>
<evidence type="ECO:0000256" key="1">
    <source>
        <dbReference type="ARBA" id="ARBA00006432"/>
    </source>
</evidence>
<keyword evidence="4" id="KW-0443">Lipid metabolism</keyword>
<dbReference type="PROSITE" id="PS00455">
    <property type="entry name" value="AMP_BINDING"/>
    <property type="match status" value="1"/>
</dbReference>
<dbReference type="Gene3D" id="3.40.50.12780">
    <property type="entry name" value="N-terminal domain of ligase-like"/>
    <property type="match status" value="1"/>
</dbReference>
<evidence type="ECO:0000256" key="2">
    <source>
        <dbReference type="ARBA" id="ARBA00022598"/>
    </source>
</evidence>
<sequence>MECYHAIPCMGAVLHTLNLRLGPADLGYIIQHANDRMIICDFDLLKLLAQVEPSMLQGVELLICVGEDGVANEWELPTGLDSSKTIDYEEFLNSGDPEFEWPKFPETTTMGLCYTSGTTGKPKGAAYSHRSTYLHTLVLAQGDQLCLRGYEVVLPFVPMFHVLSWCLPFAMMMGGVRSVLTSRFMDPATMVQMIIDWKVALSTGVPTVWRGVRNYIEQQGLETMRPRLASFNRLICAGSAPPMELMRWFFQELLGIPHDRGWGMTETNPVGSIAQRVCKYSDLSKTEEETLKNVLMNTDLKAEDADMDDFSREAPRGEAGELMEYFQTEAPNKFHEGWLATGDVAKIDHEGAIVITDRSKDVRQHLSMAFAKFQLPDDVLAPWDAYRGCRRLVGLLGLDWQKEHAVNVNTRMWEVWNALPLTGTGKIDKKAIRAQLPLGEEM</sequence>
<dbReference type="PANTHER" id="PTHR43859:SF4">
    <property type="entry name" value="BUTANOATE--COA LIGASE AAE1-RELATED"/>
    <property type="match status" value="1"/>
</dbReference>
<dbReference type="EMBL" id="CAXAMM010039429">
    <property type="protein sequence ID" value="CAK9086357.1"/>
    <property type="molecule type" value="Genomic_DNA"/>
</dbReference>
<feature type="domain" description="AMP-dependent synthetase/ligase" evidence="5">
    <location>
        <begin position="3"/>
        <end position="323"/>
    </location>
</feature>
<name>A0ABP0QDN7_9DINO</name>
<keyword evidence="2 6" id="KW-0436">Ligase</keyword>
<reference evidence="6 7" key="1">
    <citation type="submission" date="2024-02" db="EMBL/GenBank/DDBJ databases">
        <authorList>
            <person name="Chen Y."/>
            <person name="Shah S."/>
            <person name="Dougan E. K."/>
            <person name="Thang M."/>
            <person name="Chan C."/>
        </authorList>
    </citation>
    <scope>NUCLEOTIDE SEQUENCE [LARGE SCALE GENOMIC DNA]</scope>
</reference>
<evidence type="ECO:0000313" key="6">
    <source>
        <dbReference type="EMBL" id="CAK9086357.1"/>
    </source>
</evidence>
<comment type="caution">
    <text evidence="6">The sequence shown here is derived from an EMBL/GenBank/DDBJ whole genome shotgun (WGS) entry which is preliminary data.</text>
</comment>
<evidence type="ECO:0000256" key="3">
    <source>
        <dbReference type="ARBA" id="ARBA00022832"/>
    </source>
</evidence>
<dbReference type="GO" id="GO:0016874">
    <property type="term" value="F:ligase activity"/>
    <property type="evidence" value="ECO:0007669"/>
    <property type="project" value="UniProtKB-KW"/>
</dbReference>
<proteinExistence type="inferred from homology"/>
<evidence type="ECO:0000259" key="5">
    <source>
        <dbReference type="Pfam" id="PF00501"/>
    </source>
</evidence>
<organism evidence="6 7">
    <name type="scientific">Durusdinium trenchii</name>
    <dbReference type="NCBI Taxonomy" id="1381693"/>
    <lineage>
        <taxon>Eukaryota</taxon>
        <taxon>Sar</taxon>
        <taxon>Alveolata</taxon>
        <taxon>Dinophyceae</taxon>
        <taxon>Suessiales</taxon>
        <taxon>Symbiodiniaceae</taxon>
        <taxon>Durusdinium</taxon>
    </lineage>
</organism>
<dbReference type="SUPFAM" id="SSF56801">
    <property type="entry name" value="Acetyl-CoA synthetase-like"/>
    <property type="match status" value="1"/>
</dbReference>
<keyword evidence="7" id="KW-1185">Reference proteome</keyword>
<dbReference type="Proteomes" id="UP001642464">
    <property type="component" value="Unassembled WGS sequence"/>
</dbReference>
<dbReference type="InterPro" id="IPR000873">
    <property type="entry name" value="AMP-dep_synth/lig_dom"/>
</dbReference>
<dbReference type="PANTHER" id="PTHR43859">
    <property type="entry name" value="ACYL-ACTIVATING ENZYME"/>
    <property type="match status" value="1"/>
</dbReference>
<dbReference type="InterPro" id="IPR020845">
    <property type="entry name" value="AMP-binding_CS"/>
</dbReference>
<comment type="similarity">
    <text evidence="1">Belongs to the ATP-dependent AMP-binding enzyme family.</text>
</comment>
<protein>
    <submittedName>
        <fullName evidence="6">Medium-chain-fatty-acid--CoA ligase (Medium-chain acyl-CoA synthetase)</fullName>
    </submittedName>
</protein>
<dbReference type="InterPro" id="IPR042099">
    <property type="entry name" value="ANL_N_sf"/>
</dbReference>
<accession>A0ABP0QDN7</accession>
<evidence type="ECO:0000256" key="4">
    <source>
        <dbReference type="ARBA" id="ARBA00023098"/>
    </source>
</evidence>